<dbReference type="PIRSF" id="PIRSF002599">
    <property type="entry name" value="Cold_shock_A"/>
    <property type="match status" value="1"/>
</dbReference>
<sequence>MPAALYLLAINLVAFAAFAADKARARRGDRRIRERTLIVLAALGGSPGAIAGQQLLRHKTRKEPFRTVLWLIAGTQATGLAVALYLAR</sequence>
<evidence type="ECO:0000256" key="2">
    <source>
        <dbReference type="SAM" id="SignalP"/>
    </source>
</evidence>
<protein>
    <submittedName>
        <fullName evidence="3">DUF1294 domain-containing protein</fullName>
    </submittedName>
</protein>
<name>A0A328AYN5_9CAUL</name>
<proteinExistence type="predicted"/>
<keyword evidence="4" id="KW-1185">Reference proteome</keyword>
<evidence type="ECO:0000256" key="1">
    <source>
        <dbReference type="SAM" id="Phobius"/>
    </source>
</evidence>
<dbReference type="EMBL" id="QFYP01000001">
    <property type="protein sequence ID" value="RAK58704.1"/>
    <property type="molecule type" value="Genomic_DNA"/>
</dbReference>
<reference evidence="4" key="1">
    <citation type="submission" date="2018-05" db="EMBL/GenBank/DDBJ databases">
        <authorList>
            <person name="Li X."/>
        </authorList>
    </citation>
    <scope>NUCLEOTIDE SEQUENCE [LARGE SCALE GENOMIC DNA]</scope>
    <source>
        <strain evidence="4">HKS-05</strain>
    </source>
</reference>
<keyword evidence="1" id="KW-0812">Transmembrane</keyword>
<dbReference type="Proteomes" id="UP000249842">
    <property type="component" value="Unassembled WGS sequence"/>
</dbReference>
<organism evidence="3 4">
    <name type="scientific">Phenylobacterium hankyongense</name>
    <dbReference type="NCBI Taxonomy" id="1813876"/>
    <lineage>
        <taxon>Bacteria</taxon>
        <taxon>Pseudomonadati</taxon>
        <taxon>Pseudomonadota</taxon>
        <taxon>Alphaproteobacteria</taxon>
        <taxon>Caulobacterales</taxon>
        <taxon>Caulobacteraceae</taxon>
        <taxon>Phenylobacterium</taxon>
    </lineage>
</organism>
<dbReference type="RefSeq" id="WP_111455997.1">
    <property type="nucleotide sequence ID" value="NZ_QFYP01000001.1"/>
</dbReference>
<dbReference type="InterPro" id="IPR010718">
    <property type="entry name" value="DUF1294"/>
</dbReference>
<dbReference type="GO" id="GO:0003676">
    <property type="term" value="F:nucleic acid binding"/>
    <property type="evidence" value="ECO:0007669"/>
    <property type="project" value="InterPro"/>
</dbReference>
<feature type="chain" id="PRO_5016466859" evidence="2">
    <location>
        <begin position="20"/>
        <end position="88"/>
    </location>
</feature>
<accession>A0A328AYN5</accession>
<dbReference type="OrthoDB" id="72963at2"/>
<feature type="transmembrane region" description="Helical" evidence="1">
    <location>
        <begin position="35"/>
        <end position="56"/>
    </location>
</feature>
<keyword evidence="1" id="KW-0472">Membrane</keyword>
<feature type="transmembrane region" description="Helical" evidence="1">
    <location>
        <begin position="68"/>
        <end position="87"/>
    </location>
</feature>
<keyword evidence="2" id="KW-0732">Signal</keyword>
<gene>
    <name evidence="3" type="ORF">DJ021_02255</name>
</gene>
<feature type="signal peptide" evidence="2">
    <location>
        <begin position="1"/>
        <end position="19"/>
    </location>
</feature>
<dbReference type="InterPro" id="IPR012156">
    <property type="entry name" value="Cold_shock_CspA"/>
</dbReference>
<comment type="caution">
    <text evidence="3">The sequence shown here is derived from an EMBL/GenBank/DDBJ whole genome shotgun (WGS) entry which is preliminary data.</text>
</comment>
<evidence type="ECO:0000313" key="4">
    <source>
        <dbReference type="Proteomes" id="UP000249842"/>
    </source>
</evidence>
<evidence type="ECO:0000313" key="3">
    <source>
        <dbReference type="EMBL" id="RAK58704.1"/>
    </source>
</evidence>
<dbReference type="Pfam" id="PF06961">
    <property type="entry name" value="DUF1294"/>
    <property type="match status" value="1"/>
</dbReference>
<dbReference type="AlphaFoldDB" id="A0A328AYN5"/>
<keyword evidence="1" id="KW-1133">Transmembrane helix</keyword>